<evidence type="ECO:0000313" key="4">
    <source>
        <dbReference type="EMBL" id="GBN70080.1"/>
    </source>
</evidence>
<dbReference type="EMBL" id="BGPR01224912">
    <property type="protein sequence ID" value="GBN69995.1"/>
    <property type="molecule type" value="Genomic_DNA"/>
</dbReference>
<dbReference type="EMBL" id="BGPR01224920">
    <property type="protein sequence ID" value="GBN70008.1"/>
    <property type="molecule type" value="Genomic_DNA"/>
</dbReference>
<organism evidence="1 5">
    <name type="scientific">Araneus ventricosus</name>
    <name type="common">Orbweaver spider</name>
    <name type="synonym">Epeira ventricosa</name>
    <dbReference type="NCBI Taxonomy" id="182803"/>
    <lineage>
        <taxon>Eukaryota</taxon>
        <taxon>Metazoa</taxon>
        <taxon>Ecdysozoa</taxon>
        <taxon>Arthropoda</taxon>
        <taxon>Chelicerata</taxon>
        <taxon>Arachnida</taxon>
        <taxon>Araneae</taxon>
        <taxon>Araneomorphae</taxon>
        <taxon>Entelegynae</taxon>
        <taxon>Araneoidea</taxon>
        <taxon>Araneidae</taxon>
        <taxon>Araneus</taxon>
    </lineage>
</organism>
<evidence type="ECO:0000313" key="2">
    <source>
        <dbReference type="EMBL" id="GBN70008.1"/>
    </source>
</evidence>
<reference evidence="1 5" key="1">
    <citation type="journal article" date="2019" name="Sci. Rep.">
        <title>Orb-weaving spider Araneus ventricosus genome elucidates the spidroin gene catalogue.</title>
        <authorList>
            <person name="Kono N."/>
            <person name="Nakamura H."/>
            <person name="Ohtoshi R."/>
            <person name="Moran D.A.P."/>
            <person name="Shinohara A."/>
            <person name="Yoshida Y."/>
            <person name="Fujiwara M."/>
            <person name="Mori M."/>
            <person name="Tomita M."/>
            <person name="Arakawa K."/>
        </authorList>
    </citation>
    <scope>NUCLEOTIDE SEQUENCE [LARGE SCALE GENOMIC DNA]</scope>
</reference>
<accession>A0A4Y2R3X0</accession>
<name>A0A4Y2R3X0_ARAVE</name>
<evidence type="ECO:0000313" key="3">
    <source>
        <dbReference type="EMBL" id="GBN70033.1"/>
    </source>
</evidence>
<dbReference type="Proteomes" id="UP000499080">
    <property type="component" value="Unassembled WGS sequence"/>
</dbReference>
<sequence>LVTAARGARDVPTVPAMRRCASVRKAMLPKPQGGHCTGLHVKGRSYFTPKCSRLPQRVRGNWEHVLWLLVTETNSFEENVFEMIRN</sequence>
<proteinExistence type="predicted"/>
<evidence type="ECO:0000313" key="1">
    <source>
        <dbReference type="EMBL" id="GBN69995.1"/>
    </source>
</evidence>
<feature type="non-terminal residue" evidence="1">
    <location>
        <position position="1"/>
    </location>
</feature>
<keyword evidence="5" id="KW-1185">Reference proteome</keyword>
<protein>
    <submittedName>
        <fullName evidence="1">Uncharacterized protein</fullName>
    </submittedName>
</protein>
<dbReference type="EMBL" id="BGPR01224958">
    <property type="protein sequence ID" value="GBN70080.1"/>
    <property type="molecule type" value="Genomic_DNA"/>
</dbReference>
<evidence type="ECO:0000313" key="5">
    <source>
        <dbReference type="Proteomes" id="UP000499080"/>
    </source>
</evidence>
<gene>
    <name evidence="1" type="ORF">AVEN_11821_1</name>
    <name evidence="4" type="ORF">AVEN_188950_1</name>
    <name evidence="2" type="ORF">AVEN_29859_1</name>
    <name evidence="3" type="ORF">AVEN_86394_1</name>
</gene>
<comment type="caution">
    <text evidence="1">The sequence shown here is derived from an EMBL/GenBank/DDBJ whole genome shotgun (WGS) entry which is preliminary data.</text>
</comment>
<dbReference type="EMBL" id="BGPR01224935">
    <property type="protein sequence ID" value="GBN70033.1"/>
    <property type="molecule type" value="Genomic_DNA"/>
</dbReference>
<dbReference type="AlphaFoldDB" id="A0A4Y2R3X0"/>